<reference evidence="2 3" key="1">
    <citation type="journal article" date="2023" name="Life. Sci Alliance">
        <title>Evolutionary insights into 3D genome organization and epigenetic landscape of Vigna mungo.</title>
        <authorList>
            <person name="Junaid A."/>
            <person name="Singh B."/>
            <person name="Bhatia S."/>
        </authorList>
    </citation>
    <scope>NUCLEOTIDE SEQUENCE [LARGE SCALE GENOMIC DNA]</scope>
    <source>
        <strain evidence="2">Urdbean</strain>
    </source>
</reference>
<protein>
    <submittedName>
        <fullName evidence="2">Uncharacterized protein</fullName>
    </submittedName>
</protein>
<feature type="region of interest" description="Disordered" evidence="1">
    <location>
        <begin position="1"/>
        <end position="24"/>
    </location>
</feature>
<evidence type="ECO:0000313" key="2">
    <source>
        <dbReference type="EMBL" id="WVZ23477.1"/>
    </source>
</evidence>
<evidence type="ECO:0000256" key="1">
    <source>
        <dbReference type="SAM" id="MobiDB-lite"/>
    </source>
</evidence>
<keyword evidence="3" id="KW-1185">Reference proteome</keyword>
<gene>
    <name evidence="2" type="ORF">V8G54_002021</name>
</gene>
<sequence length="107" mass="12566">MVRHDVEPDVTDVSVRTGEDGDVVDGEHSHVVERHELRVLNLHRQGEDAEAVVAESEHRVSEHQAHHRRLRGRVVRVEMMLTVTRTVIRMERKRERRHPLHLARERG</sequence>
<accession>A0AAQ3SAF3</accession>
<proteinExistence type="predicted"/>
<dbReference type="Proteomes" id="UP001374535">
    <property type="component" value="Chromosome 1"/>
</dbReference>
<organism evidence="2 3">
    <name type="scientific">Vigna mungo</name>
    <name type="common">Black gram</name>
    <name type="synonym">Phaseolus mungo</name>
    <dbReference type="NCBI Taxonomy" id="3915"/>
    <lineage>
        <taxon>Eukaryota</taxon>
        <taxon>Viridiplantae</taxon>
        <taxon>Streptophyta</taxon>
        <taxon>Embryophyta</taxon>
        <taxon>Tracheophyta</taxon>
        <taxon>Spermatophyta</taxon>
        <taxon>Magnoliopsida</taxon>
        <taxon>eudicotyledons</taxon>
        <taxon>Gunneridae</taxon>
        <taxon>Pentapetalae</taxon>
        <taxon>rosids</taxon>
        <taxon>fabids</taxon>
        <taxon>Fabales</taxon>
        <taxon>Fabaceae</taxon>
        <taxon>Papilionoideae</taxon>
        <taxon>50 kb inversion clade</taxon>
        <taxon>NPAAA clade</taxon>
        <taxon>indigoferoid/millettioid clade</taxon>
        <taxon>Phaseoleae</taxon>
        <taxon>Vigna</taxon>
    </lineage>
</organism>
<dbReference type="EMBL" id="CP144700">
    <property type="protein sequence ID" value="WVZ23477.1"/>
    <property type="molecule type" value="Genomic_DNA"/>
</dbReference>
<dbReference type="AlphaFoldDB" id="A0AAQ3SAF3"/>
<evidence type="ECO:0000313" key="3">
    <source>
        <dbReference type="Proteomes" id="UP001374535"/>
    </source>
</evidence>
<name>A0AAQ3SAF3_VIGMU</name>